<proteinExistence type="predicted"/>
<organism evidence="1 2">
    <name type="scientific">Elysia crispata</name>
    <name type="common">lettuce slug</name>
    <dbReference type="NCBI Taxonomy" id="231223"/>
    <lineage>
        <taxon>Eukaryota</taxon>
        <taxon>Metazoa</taxon>
        <taxon>Spiralia</taxon>
        <taxon>Lophotrochozoa</taxon>
        <taxon>Mollusca</taxon>
        <taxon>Gastropoda</taxon>
        <taxon>Heterobranchia</taxon>
        <taxon>Euthyneura</taxon>
        <taxon>Panpulmonata</taxon>
        <taxon>Sacoglossa</taxon>
        <taxon>Placobranchoidea</taxon>
        <taxon>Plakobranchidae</taxon>
        <taxon>Elysia</taxon>
    </lineage>
</organism>
<dbReference type="AlphaFoldDB" id="A0AAE1DHK7"/>
<gene>
    <name evidence="1" type="ORF">RRG08_036451</name>
</gene>
<dbReference type="Proteomes" id="UP001283361">
    <property type="component" value="Unassembled WGS sequence"/>
</dbReference>
<evidence type="ECO:0000313" key="2">
    <source>
        <dbReference type="Proteomes" id="UP001283361"/>
    </source>
</evidence>
<dbReference type="EMBL" id="JAWDGP010003786">
    <property type="protein sequence ID" value="KAK3770851.1"/>
    <property type="molecule type" value="Genomic_DNA"/>
</dbReference>
<protein>
    <submittedName>
        <fullName evidence="1">Uncharacterized protein</fullName>
    </submittedName>
</protein>
<accession>A0AAE1DHK7</accession>
<reference evidence="1" key="1">
    <citation type="journal article" date="2023" name="G3 (Bethesda)">
        <title>A reference genome for the long-term kleptoplast-retaining sea slug Elysia crispata morphotype clarki.</title>
        <authorList>
            <person name="Eastman K.E."/>
            <person name="Pendleton A.L."/>
            <person name="Shaikh M.A."/>
            <person name="Suttiyut T."/>
            <person name="Ogas R."/>
            <person name="Tomko P."/>
            <person name="Gavelis G."/>
            <person name="Widhalm J.R."/>
            <person name="Wisecaver J.H."/>
        </authorList>
    </citation>
    <scope>NUCLEOTIDE SEQUENCE</scope>
    <source>
        <strain evidence="1">ECLA1</strain>
    </source>
</reference>
<keyword evidence="2" id="KW-1185">Reference proteome</keyword>
<evidence type="ECO:0000313" key="1">
    <source>
        <dbReference type="EMBL" id="KAK3770851.1"/>
    </source>
</evidence>
<sequence length="73" mass="8242">MVGLEPTLNIDLTGRDKLNGSFGRDMYRPLYKHQICREPVVMPSLSVSDRSDPDMDTPPNLTDSHLDLLVMNL</sequence>
<comment type="caution">
    <text evidence="1">The sequence shown here is derived from an EMBL/GenBank/DDBJ whole genome shotgun (WGS) entry which is preliminary data.</text>
</comment>
<name>A0AAE1DHK7_9GAST</name>